<comment type="caution">
    <text evidence="2">The sequence shown here is derived from an EMBL/GenBank/DDBJ whole genome shotgun (WGS) entry which is preliminary data.</text>
</comment>
<feature type="region of interest" description="Disordered" evidence="1">
    <location>
        <begin position="132"/>
        <end position="173"/>
    </location>
</feature>
<proteinExistence type="predicted"/>
<sequence>MAITIDGVTYRTSVLKIIEKKSDLACKAYMAFAAANGHKDSIMFLLETADQDPKKDFPVYFSPTPKKRLSAISSKTRDMADTLGTLEDWKDKDWSKIYKDARDAVAKKIEKDINKAFYSSGAFKKVHQKYAGKKKEEEEEMQDRRKGVRLQGAPVKTLETAGKREGVRLTKGS</sequence>
<feature type="compositionally biased region" description="Basic and acidic residues" evidence="1">
    <location>
        <begin position="161"/>
        <end position="173"/>
    </location>
</feature>
<reference evidence="3" key="1">
    <citation type="submission" date="2020-09" db="EMBL/GenBank/DDBJ databases">
        <title>The genome sequence of strain Labrenzia suaedae 4C16A.</title>
        <authorList>
            <person name="Liu Y."/>
        </authorList>
    </citation>
    <scope>NUCLEOTIDE SEQUENCE [LARGE SCALE GENOMIC DNA]</scope>
    <source>
        <strain evidence="3">4C16A</strain>
    </source>
</reference>
<evidence type="ECO:0000313" key="3">
    <source>
        <dbReference type="Proteomes" id="UP000632063"/>
    </source>
</evidence>
<evidence type="ECO:0000313" key="2">
    <source>
        <dbReference type="EMBL" id="MBD8893411.1"/>
    </source>
</evidence>
<keyword evidence="3" id="KW-1185">Reference proteome</keyword>
<organism evidence="2 3">
    <name type="scientific">Roseibium litorale</name>
    <dbReference type="NCBI Taxonomy" id="2803841"/>
    <lineage>
        <taxon>Bacteria</taxon>
        <taxon>Pseudomonadati</taxon>
        <taxon>Pseudomonadota</taxon>
        <taxon>Alphaproteobacteria</taxon>
        <taxon>Hyphomicrobiales</taxon>
        <taxon>Stappiaceae</taxon>
        <taxon>Roseibium</taxon>
    </lineage>
</organism>
<protein>
    <submittedName>
        <fullName evidence="2">Uncharacterized protein</fullName>
    </submittedName>
</protein>
<dbReference type="EMBL" id="JACYXI010000012">
    <property type="protein sequence ID" value="MBD8893411.1"/>
    <property type="molecule type" value="Genomic_DNA"/>
</dbReference>
<name>A0ABR9CT06_9HYPH</name>
<accession>A0ABR9CT06</accession>
<evidence type="ECO:0000256" key="1">
    <source>
        <dbReference type="SAM" id="MobiDB-lite"/>
    </source>
</evidence>
<reference evidence="2 3" key="2">
    <citation type="journal article" date="2021" name="Int. J. Syst. Evol. Microbiol.">
        <title>Roseibium litorale sp. nov., isolated from a tidal flat sediment and proposal for the reclassification of Labrenzia polysiphoniae as Roseibium polysiphoniae comb. nov.</title>
        <authorList>
            <person name="Liu Y."/>
            <person name="Pei T."/>
            <person name="Du J."/>
            <person name="Chao M."/>
            <person name="Deng M.R."/>
            <person name="Zhu H."/>
        </authorList>
    </citation>
    <scope>NUCLEOTIDE SEQUENCE [LARGE SCALE GENOMIC DNA]</scope>
    <source>
        <strain evidence="2 3">4C16A</strain>
    </source>
</reference>
<dbReference type="Proteomes" id="UP000632063">
    <property type="component" value="Unassembled WGS sequence"/>
</dbReference>
<dbReference type="RefSeq" id="WP_192149529.1">
    <property type="nucleotide sequence ID" value="NZ_JACYXI010000012.1"/>
</dbReference>
<gene>
    <name evidence="2" type="ORF">IG616_17845</name>
</gene>